<dbReference type="EC" id="1.1.2.4" evidence="7"/>
<dbReference type="Pfam" id="PF02913">
    <property type="entry name" value="FAD-oxidase_C"/>
    <property type="match status" value="1"/>
</dbReference>
<dbReference type="AlphaFoldDB" id="A0A6G7VPG6"/>
<dbReference type="SUPFAM" id="SSF55103">
    <property type="entry name" value="FAD-linked oxidases, C-terminal domain"/>
    <property type="match status" value="1"/>
</dbReference>
<name>A0A6G7VPG6_9RHOB</name>
<gene>
    <name evidence="9" type="ORF">G8E03_14685</name>
</gene>
<dbReference type="InterPro" id="IPR016164">
    <property type="entry name" value="FAD-linked_Oxase-like_C"/>
</dbReference>
<dbReference type="SUPFAM" id="SSF56176">
    <property type="entry name" value="FAD-binding/transporter-associated domain-like"/>
    <property type="match status" value="1"/>
</dbReference>
<evidence type="ECO:0000256" key="4">
    <source>
        <dbReference type="ARBA" id="ARBA00022827"/>
    </source>
</evidence>
<keyword evidence="4" id="KW-0274">FAD</keyword>
<evidence type="ECO:0000313" key="10">
    <source>
        <dbReference type="Proteomes" id="UP000500791"/>
    </source>
</evidence>
<dbReference type="GO" id="GO:0004458">
    <property type="term" value="F:D-lactate dehydrogenase (cytochrome) activity"/>
    <property type="evidence" value="ECO:0007669"/>
    <property type="project" value="UniProtKB-EC"/>
</dbReference>
<dbReference type="FunFam" id="3.30.70.2740:FF:000001">
    <property type="entry name" value="D-lactate dehydrogenase mitochondrial"/>
    <property type="match status" value="1"/>
</dbReference>
<dbReference type="EMBL" id="CP049811">
    <property type="protein sequence ID" value="QIK41894.1"/>
    <property type="molecule type" value="Genomic_DNA"/>
</dbReference>
<evidence type="ECO:0000256" key="3">
    <source>
        <dbReference type="ARBA" id="ARBA00022630"/>
    </source>
</evidence>
<keyword evidence="6" id="KW-0560">Oxidoreductase</keyword>
<evidence type="ECO:0000256" key="7">
    <source>
        <dbReference type="ARBA" id="ARBA00038897"/>
    </source>
</evidence>
<comment type="cofactor">
    <cofactor evidence="1">
        <name>FAD</name>
        <dbReference type="ChEBI" id="CHEBI:57692"/>
    </cofactor>
</comment>
<sequence length="457" mass="48376">MTIQTAVEELSKALGQKVQTGASIRALHGGNESYFDEVLPDAVVFPDSTADVQRVVQICAAHDCPIVPWGTGTSLEGHALAVRGGISLDMSSMAAVVEVNDGDMDCRVQPGCTREALNAELRATGLFFPVDPGANASLGGMAATRASGTTAVRYGTMRENVLAMEVVLADGRIIRTGSRARKSSAGYDLTKLIIGSEGTLGIITELTLRLHGQPEAAASAVCAFPDVECAVNAVQTTMQLGVPMARIEFLDAECVDAVNRADGRDMPLVPHLFMEFHGSETSVAEQAETVRGIVAEFGGSAFDWSTAQEVRAKLWHARHNAYYSIKALRPGCRAVTTDVCVPISALAQAVRETSADIAESPLTGPILGHVGDGNFHSALLIEDGNAQELAEAKRLSHRMAERALRLGGTVTGEHGVGMGKMKYMADEHGDGWQVMAAIKTALDPQNILNPGKMVEVN</sequence>
<dbReference type="RefSeq" id="WP_166193559.1">
    <property type="nucleotide sequence ID" value="NZ_CP049811.1"/>
</dbReference>
<dbReference type="InterPro" id="IPR006094">
    <property type="entry name" value="Oxid_FAD_bind_N"/>
</dbReference>
<dbReference type="PANTHER" id="PTHR11748">
    <property type="entry name" value="D-LACTATE DEHYDROGENASE"/>
    <property type="match status" value="1"/>
</dbReference>
<keyword evidence="3" id="KW-0285">Flavoprotein</keyword>
<dbReference type="InterPro" id="IPR016171">
    <property type="entry name" value="Vanillyl_alc_oxidase_C-sub2"/>
</dbReference>
<evidence type="ECO:0000256" key="2">
    <source>
        <dbReference type="ARBA" id="ARBA00008000"/>
    </source>
</evidence>
<keyword evidence="5" id="KW-0809">Transit peptide</keyword>
<accession>A0A6G7VPG6</accession>
<keyword evidence="10" id="KW-1185">Reference proteome</keyword>
<reference evidence="9 10" key="1">
    <citation type="submission" date="2020-03" db="EMBL/GenBank/DDBJ databases">
        <title>Complete genome sequence of Monaibacterium sp. ALG8 with diverse plasmids.</title>
        <authorList>
            <person name="Sun C."/>
        </authorList>
    </citation>
    <scope>NUCLEOTIDE SEQUENCE [LARGE SCALE GENOMIC DNA]</scope>
    <source>
        <strain evidence="9 10">ALG8</strain>
    </source>
</reference>
<dbReference type="GO" id="GO:0071949">
    <property type="term" value="F:FAD binding"/>
    <property type="evidence" value="ECO:0007669"/>
    <property type="project" value="InterPro"/>
</dbReference>
<dbReference type="Gene3D" id="1.10.45.10">
    <property type="entry name" value="Vanillyl-alcohol Oxidase, Chain A, domain 4"/>
    <property type="match status" value="1"/>
</dbReference>
<evidence type="ECO:0000256" key="5">
    <source>
        <dbReference type="ARBA" id="ARBA00022946"/>
    </source>
</evidence>
<dbReference type="Gene3D" id="3.30.465.10">
    <property type="match status" value="1"/>
</dbReference>
<protein>
    <recommendedName>
        <fullName evidence="7">D-lactate dehydrogenase (cytochrome)</fullName>
        <ecNumber evidence="7">1.1.2.4</ecNumber>
    </recommendedName>
</protein>
<organism evidence="9 10">
    <name type="scientific">Pontivivens nitratireducens</name>
    <dbReference type="NCBI Taxonomy" id="2758038"/>
    <lineage>
        <taxon>Bacteria</taxon>
        <taxon>Pseudomonadati</taxon>
        <taxon>Pseudomonadota</taxon>
        <taxon>Alphaproteobacteria</taxon>
        <taxon>Rhodobacterales</taxon>
        <taxon>Paracoccaceae</taxon>
        <taxon>Pontivivens</taxon>
    </lineage>
</organism>
<dbReference type="GO" id="GO:0008720">
    <property type="term" value="F:D-lactate dehydrogenase (NAD+) activity"/>
    <property type="evidence" value="ECO:0007669"/>
    <property type="project" value="TreeGrafter"/>
</dbReference>
<dbReference type="KEGG" id="mon:G8E03_14685"/>
<dbReference type="Gene3D" id="3.30.70.2740">
    <property type="match status" value="1"/>
</dbReference>
<dbReference type="InterPro" id="IPR036318">
    <property type="entry name" value="FAD-bd_PCMH-like_sf"/>
</dbReference>
<feature type="domain" description="FAD-binding PCMH-type" evidence="8">
    <location>
        <begin position="36"/>
        <end position="213"/>
    </location>
</feature>
<evidence type="ECO:0000256" key="6">
    <source>
        <dbReference type="ARBA" id="ARBA00023002"/>
    </source>
</evidence>
<dbReference type="PANTHER" id="PTHR11748:SF111">
    <property type="entry name" value="D-LACTATE DEHYDROGENASE, MITOCHONDRIAL-RELATED"/>
    <property type="match status" value="1"/>
</dbReference>
<evidence type="ECO:0000256" key="1">
    <source>
        <dbReference type="ARBA" id="ARBA00001974"/>
    </source>
</evidence>
<dbReference type="PROSITE" id="PS51387">
    <property type="entry name" value="FAD_PCMH"/>
    <property type="match status" value="1"/>
</dbReference>
<dbReference type="FunFam" id="3.30.465.10:FF:000016">
    <property type="entry name" value="probable D-lactate dehydrogenase, mitochondrial"/>
    <property type="match status" value="1"/>
</dbReference>
<dbReference type="FunFam" id="1.10.45.10:FF:000001">
    <property type="entry name" value="D-lactate dehydrogenase mitochondrial"/>
    <property type="match status" value="1"/>
</dbReference>
<dbReference type="Proteomes" id="UP000500791">
    <property type="component" value="Chromosome"/>
</dbReference>
<dbReference type="InterPro" id="IPR004113">
    <property type="entry name" value="FAD-bd_oxidored_4_C"/>
</dbReference>
<evidence type="ECO:0000259" key="8">
    <source>
        <dbReference type="PROSITE" id="PS51387"/>
    </source>
</evidence>
<evidence type="ECO:0000313" key="9">
    <source>
        <dbReference type="EMBL" id="QIK41894.1"/>
    </source>
</evidence>
<proteinExistence type="inferred from homology"/>
<comment type="similarity">
    <text evidence="2">Belongs to the FAD-binding oxidoreductase/transferase type 4 family.</text>
</comment>
<dbReference type="InterPro" id="IPR016166">
    <property type="entry name" value="FAD-bd_PCMH"/>
</dbReference>
<dbReference type="InterPro" id="IPR016169">
    <property type="entry name" value="FAD-bd_PCMH_sub2"/>
</dbReference>
<dbReference type="Pfam" id="PF01565">
    <property type="entry name" value="FAD_binding_4"/>
    <property type="match status" value="1"/>
</dbReference>
<dbReference type="GO" id="GO:1903457">
    <property type="term" value="P:lactate catabolic process"/>
    <property type="evidence" value="ECO:0007669"/>
    <property type="project" value="TreeGrafter"/>
</dbReference>